<sequence length="84" mass="9314">MLLGSNALYVANLPVRVVTQQASLTHQTLSLLVPVGRINIVSADPKQRSNSMRLQFLLLLTCFKSSFRTPNELSTFLRLLNSIG</sequence>
<organism evidence="1 2">
    <name type="scientific">Hyaloscypha hepaticicola</name>
    <dbReference type="NCBI Taxonomy" id="2082293"/>
    <lineage>
        <taxon>Eukaryota</taxon>
        <taxon>Fungi</taxon>
        <taxon>Dikarya</taxon>
        <taxon>Ascomycota</taxon>
        <taxon>Pezizomycotina</taxon>
        <taxon>Leotiomycetes</taxon>
        <taxon>Helotiales</taxon>
        <taxon>Hyaloscyphaceae</taxon>
        <taxon>Hyaloscypha</taxon>
    </lineage>
</organism>
<proteinExistence type="predicted"/>
<keyword evidence="2" id="KW-1185">Reference proteome</keyword>
<reference evidence="1 2" key="1">
    <citation type="submission" date="2016-05" db="EMBL/GenBank/DDBJ databases">
        <title>A degradative enzymes factory behind the ericoid mycorrhizal symbiosis.</title>
        <authorList>
            <consortium name="DOE Joint Genome Institute"/>
            <person name="Martino E."/>
            <person name="Morin E."/>
            <person name="Grelet G."/>
            <person name="Kuo A."/>
            <person name="Kohler A."/>
            <person name="Daghino S."/>
            <person name="Barry K."/>
            <person name="Choi C."/>
            <person name="Cichocki N."/>
            <person name="Clum A."/>
            <person name="Copeland A."/>
            <person name="Hainaut M."/>
            <person name="Haridas S."/>
            <person name="Labutti K."/>
            <person name="Lindquist E."/>
            <person name="Lipzen A."/>
            <person name="Khouja H.-R."/>
            <person name="Murat C."/>
            <person name="Ohm R."/>
            <person name="Olson A."/>
            <person name="Spatafora J."/>
            <person name="Veneault-Fourrey C."/>
            <person name="Henrissat B."/>
            <person name="Grigoriev I."/>
            <person name="Martin F."/>
            <person name="Perotto S."/>
        </authorList>
    </citation>
    <scope>NUCLEOTIDE SEQUENCE [LARGE SCALE GENOMIC DNA]</scope>
    <source>
        <strain evidence="1 2">UAMH 7357</strain>
    </source>
</reference>
<evidence type="ECO:0000313" key="1">
    <source>
        <dbReference type="EMBL" id="PMD27999.1"/>
    </source>
</evidence>
<accession>A0A2J6QP02</accession>
<protein>
    <submittedName>
        <fullName evidence="1">Uncharacterized protein</fullName>
    </submittedName>
</protein>
<evidence type="ECO:0000313" key="2">
    <source>
        <dbReference type="Proteomes" id="UP000235672"/>
    </source>
</evidence>
<name>A0A2J6QP02_9HELO</name>
<dbReference type="AlphaFoldDB" id="A0A2J6QP02"/>
<gene>
    <name evidence="1" type="ORF">NA56DRAFT_153577</name>
</gene>
<dbReference type="Proteomes" id="UP000235672">
    <property type="component" value="Unassembled WGS sequence"/>
</dbReference>
<dbReference type="EMBL" id="KZ613465">
    <property type="protein sequence ID" value="PMD27999.1"/>
    <property type="molecule type" value="Genomic_DNA"/>
</dbReference>